<dbReference type="Proteomes" id="UP000286931">
    <property type="component" value="Unassembled WGS sequence"/>
</dbReference>
<evidence type="ECO:0000313" key="1">
    <source>
        <dbReference type="EMBL" id="GCD94865.1"/>
    </source>
</evidence>
<dbReference type="RefSeq" id="WP_126637000.1">
    <property type="nucleotide sequence ID" value="NZ_BIFH01000016.1"/>
</dbReference>
<protein>
    <submittedName>
        <fullName evidence="1">Uncharacterized protein</fullName>
    </submittedName>
</protein>
<keyword evidence="2" id="KW-1185">Reference proteome</keyword>
<reference evidence="1 2" key="1">
    <citation type="submission" date="2018-12" db="EMBL/GenBank/DDBJ databases">
        <title>Draft genome sequence of Embleya hyalina NBRC 13850T.</title>
        <authorList>
            <person name="Komaki H."/>
            <person name="Hosoyama A."/>
            <person name="Kimura A."/>
            <person name="Ichikawa N."/>
            <person name="Tamura T."/>
        </authorList>
    </citation>
    <scope>NUCLEOTIDE SEQUENCE [LARGE SCALE GENOMIC DNA]</scope>
    <source>
        <strain evidence="1 2">NBRC 13850</strain>
    </source>
</reference>
<sequence>MTELPTAAARIVPHVTAAAATMGMQVLASTRERLADGAAHRGRVVGDVHGGYRPGPVQGP</sequence>
<comment type="caution">
    <text evidence="1">The sequence shown here is derived from an EMBL/GenBank/DDBJ whole genome shotgun (WGS) entry which is preliminary data.</text>
</comment>
<name>A0A401YJT3_9ACTN</name>
<dbReference type="AlphaFoldDB" id="A0A401YJT3"/>
<dbReference type="EMBL" id="BIFH01000016">
    <property type="protein sequence ID" value="GCD94865.1"/>
    <property type="molecule type" value="Genomic_DNA"/>
</dbReference>
<evidence type="ECO:0000313" key="2">
    <source>
        <dbReference type="Proteomes" id="UP000286931"/>
    </source>
</evidence>
<accession>A0A401YJT3</accession>
<gene>
    <name evidence="1" type="ORF">EHYA_02534</name>
</gene>
<proteinExistence type="predicted"/>
<organism evidence="1 2">
    <name type="scientific">Embleya hyalina</name>
    <dbReference type="NCBI Taxonomy" id="516124"/>
    <lineage>
        <taxon>Bacteria</taxon>
        <taxon>Bacillati</taxon>
        <taxon>Actinomycetota</taxon>
        <taxon>Actinomycetes</taxon>
        <taxon>Kitasatosporales</taxon>
        <taxon>Streptomycetaceae</taxon>
        <taxon>Embleya</taxon>
    </lineage>
</organism>